<evidence type="ECO:0000256" key="2">
    <source>
        <dbReference type="ARBA" id="ARBA00022457"/>
    </source>
</evidence>
<dbReference type="RefSeq" id="WP_161744771.1">
    <property type="nucleotide sequence ID" value="NZ_JAAAMV010000017.1"/>
</dbReference>
<dbReference type="SUPFAM" id="SSF56672">
    <property type="entry name" value="DNA/RNA polymerases"/>
    <property type="match status" value="1"/>
</dbReference>
<dbReference type="NCBIfam" id="NF002492">
    <property type="entry name" value="PRK01810.1"/>
    <property type="match status" value="1"/>
</dbReference>
<comment type="catalytic activity">
    <reaction evidence="5">
        <text>DNA(n) + a 2'-deoxyribonucleoside 5'-triphosphate = DNA(n+1) + diphosphate</text>
        <dbReference type="Rhea" id="RHEA:22508"/>
        <dbReference type="Rhea" id="RHEA-COMP:17339"/>
        <dbReference type="Rhea" id="RHEA-COMP:17340"/>
        <dbReference type="ChEBI" id="CHEBI:33019"/>
        <dbReference type="ChEBI" id="CHEBI:61560"/>
        <dbReference type="ChEBI" id="CHEBI:173112"/>
        <dbReference type="EC" id="2.7.7.7"/>
    </reaction>
</comment>
<dbReference type="InterPro" id="IPR043128">
    <property type="entry name" value="Rev_trsase/Diguanyl_cyclase"/>
</dbReference>
<dbReference type="Gene3D" id="3.30.70.270">
    <property type="match status" value="1"/>
</dbReference>
<evidence type="ECO:0000256" key="1">
    <source>
        <dbReference type="ARBA" id="ARBA00010945"/>
    </source>
</evidence>
<keyword evidence="2 5" id="KW-0515">Mutator protein</keyword>
<keyword evidence="5" id="KW-0460">Magnesium</keyword>
<evidence type="ECO:0000256" key="3">
    <source>
        <dbReference type="ARBA" id="ARBA00022695"/>
    </source>
</evidence>
<feature type="active site" evidence="5">
    <location>
        <position position="117"/>
    </location>
</feature>
<dbReference type="Pfam" id="PF11799">
    <property type="entry name" value="IMS_C"/>
    <property type="match status" value="1"/>
</dbReference>
<dbReference type="NCBIfam" id="NF002848">
    <property type="entry name" value="PRK03103.1"/>
    <property type="match status" value="1"/>
</dbReference>
<keyword evidence="5" id="KW-0235">DNA replication</keyword>
<dbReference type="InterPro" id="IPR022880">
    <property type="entry name" value="DNApol_IV"/>
</dbReference>
<dbReference type="GO" id="GO:0003887">
    <property type="term" value="F:DNA-directed DNA polymerase activity"/>
    <property type="evidence" value="ECO:0007669"/>
    <property type="project" value="UniProtKB-EC"/>
</dbReference>
<dbReference type="InterPro" id="IPR050116">
    <property type="entry name" value="DNA_polymerase-Y"/>
</dbReference>
<keyword evidence="5" id="KW-0963">Cytoplasm</keyword>
<keyword evidence="5 7" id="KW-0808">Transferase</keyword>
<dbReference type="InterPro" id="IPR036775">
    <property type="entry name" value="DNA_pol_Y-fam_lit_finger_sf"/>
</dbReference>
<keyword evidence="5" id="KW-0227">DNA damage</keyword>
<dbReference type="EMBL" id="JAAAMV010000017">
    <property type="protein sequence ID" value="NBD25985.1"/>
    <property type="molecule type" value="Genomic_DNA"/>
</dbReference>
<feature type="domain" description="UmuC" evidence="6">
    <location>
        <begin position="15"/>
        <end position="197"/>
    </location>
</feature>
<feature type="binding site" evidence="5">
    <location>
        <position position="116"/>
    </location>
    <ligand>
        <name>Mg(2+)</name>
        <dbReference type="ChEBI" id="CHEBI:18420"/>
    </ligand>
</feature>
<name>A0ABW9XTI0_9BACL</name>
<comment type="cofactor">
    <cofactor evidence="5">
        <name>Mg(2+)</name>
        <dbReference type="ChEBI" id="CHEBI:18420"/>
    </cofactor>
    <text evidence="5">Binds 2 magnesium ions per subunit.</text>
</comment>
<organism evidence="7 8">
    <name type="scientific">Paenibacillus glycinis</name>
    <dbReference type="NCBI Taxonomy" id="2697035"/>
    <lineage>
        <taxon>Bacteria</taxon>
        <taxon>Bacillati</taxon>
        <taxon>Bacillota</taxon>
        <taxon>Bacilli</taxon>
        <taxon>Bacillales</taxon>
        <taxon>Paenibacillaceae</taxon>
        <taxon>Paenibacillus</taxon>
    </lineage>
</organism>
<keyword evidence="3 5" id="KW-0548">Nucleotidyltransferase</keyword>
<protein>
    <recommendedName>
        <fullName evidence="5">DNA polymerase IV</fullName>
        <shortName evidence="5">Pol IV</shortName>
        <ecNumber evidence="5">2.7.7.7</ecNumber>
    </recommendedName>
</protein>
<keyword evidence="5" id="KW-0234">DNA repair</keyword>
<comment type="caution">
    <text evidence="7">The sequence shown here is derived from an EMBL/GenBank/DDBJ whole genome shotgun (WGS) entry which is preliminary data.</text>
</comment>
<proteinExistence type="inferred from homology"/>
<keyword evidence="4 5" id="KW-0239">DNA-directed DNA polymerase</keyword>
<comment type="similarity">
    <text evidence="1 5">Belongs to the DNA polymerase type-Y family.</text>
</comment>
<keyword evidence="8" id="KW-1185">Reference proteome</keyword>
<dbReference type="PROSITE" id="PS50173">
    <property type="entry name" value="UMUC"/>
    <property type="match status" value="1"/>
</dbReference>
<dbReference type="SUPFAM" id="SSF100879">
    <property type="entry name" value="Lesion bypass DNA polymerase (Y-family), little finger domain"/>
    <property type="match status" value="1"/>
</dbReference>
<evidence type="ECO:0000256" key="4">
    <source>
        <dbReference type="ARBA" id="ARBA00022932"/>
    </source>
</evidence>
<feature type="site" description="Substrate discrimination" evidence="5">
    <location>
        <position position="24"/>
    </location>
</feature>
<keyword evidence="5" id="KW-0479">Metal-binding</keyword>
<evidence type="ECO:0000256" key="5">
    <source>
        <dbReference type="HAMAP-Rule" id="MF_01113"/>
    </source>
</evidence>
<sequence length="428" mass="48094">MTKERVAASPKSRVILHLDMNAFYCSVHEAEEPERYKGKPSAVAGSVEQRRGIIVTSSYAARAHGVKTGMTVREGLQRCPDMLMIRPDFNLYRAYSRGFMSIARQYTPLVEAVSIDECYLDITGSSAFGEPLQIARDIQERIRTEWNLPCSIGVAPNKLLAKMASDMQKPNGFTVLRIRDVPELLWHKPCDTLFGIGRKTAEKLVKLNIRTIGQLAAAEETMLVKHFGVVGSWMKAASHGYDYAPVNAERGLNKSIGHTTTLPKDVTEREEAHRILLNLADQTGRRMRHQKMMASTIQIVIRRPDMSTISRSVTLPVPTDSASDIHREACKLFDKHWKRGEPARLLGITLQNLSLLADTAVQLDLFNYSEQPKKEALTRTMDMLRDKFGEDAVLTAGMLGDDPSALIRNKRIRGTSLQRDEHMLYSDD</sequence>
<dbReference type="Pfam" id="PF00817">
    <property type="entry name" value="IMS"/>
    <property type="match status" value="1"/>
</dbReference>
<dbReference type="InterPro" id="IPR017961">
    <property type="entry name" value="DNA_pol_Y-fam_little_finger"/>
</dbReference>
<dbReference type="Gene3D" id="3.40.1170.60">
    <property type="match status" value="1"/>
</dbReference>
<dbReference type="Proteomes" id="UP000665561">
    <property type="component" value="Unassembled WGS sequence"/>
</dbReference>
<dbReference type="PANTHER" id="PTHR11076">
    <property type="entry name" value="DNA REPAIR POLYMERASE UMUC / TRANSFERASE FAMILY MEMBER"/>
    <property type="match status" value="1"/>
</dbReference>
<gene>
    <name evidence="5" type="primary">dinB</name>
    <name evidence="7" type="ORF">GT019_19095</name>
</gene>
<dbReference type="InterPro" id="IPR043502">
    <property type="entry name" value="DNA/RNA_pol_sf"/>
</dbReference>
<dbReference type="EC" id="2.7.7.7" evidence="5"/>
<dbReference type="InterPro" id="IPR024728">
    <property type="entry name" value="PolY_HhH_motif"/>
</dbReference>
<dbReference type="Pfam" id="PF11798">
    <property type="entry name" value="IMS_HHH"/>
    <property type="match status" value="1"/>
</dbReference>
<evidence type="ECO:0000313" key="7">
    <source>
        <dbReference type="EMBL" id="NBD25985.1"/>
    </source>
</evidence>
<accession>A0ABW9XTI0</accession>
<keyword evidence="5" id="KW-0238">DNA-binding</keyword>
<comment type="subunit">
    <text evidence="5">Monomer.</text>
</comment>
<dbReference type="InterPro" id="IPR001126">
    <property type="entry name" value="UmuC"/>
</dbReference>
<dbReference type="Gene3D" id="3.30.1490.100">
    <property type="entry name" value="DNA polymerase, Y-family, little finger domain"/>
    <property type="match status" value="1"/>
</dbReference>
<dbReference type="CDD" id="cd03586">
    <property type="entry name" value="PolY_Pol_IV_kappa"/>
    <property type="match status" value="1"/>
</dbReference>
<dbReference type="NCBIfam" id="NF002677">
    <property type="entry name" value="PRK02406.1"/>
    <property type="match status" value="1"/>
</dbReference>
<comment type="function">
    <text evidence="5">Poorly processive, error-prone DNA polymerase involved in untargeted mutagenesis. Copies undamaged DNA at stalled replication forks, which arise in vivo from mismatched or misaligned primer ends. These misaligned primers can be extended by PolIV. Exhibits no 3'-5' exonuclease (proofreading) activity. May be involved in translesional synthesis, in conjunction with the beta clamp from PolIII.</text>
</comment>
<dbReference type="HAMAP" id="MF_01113">
    <property type="entry name" value="DNApol_IV"/>
    <property type="match status" value="1"/>
</dbReference>
<comment type="subcellular location">
    <subcellularLocation>
        <location evidence="5">Cytoplasm</location>
    </subcellularLocation>
</comment>
<dbReference type="PANTHER" id="PTHR11076:SF33">
    <property type="entry name" value="DNA POLYMERASE KAPPA"/>
    <property type="match status" value="1"/>
</dbReference>
<feature type="binding site" evidence="5">
    <location>
        <position position="19"/>
    </location>
    <ligand>
        <name>Mg(2+)</name>
        <dbReference type="ChEBI" id="CHEBI:18420"/>
    </ligand>
</feature>
<dbReference type="Gene3D" id="1.10.150.20">
    <property type="entry name" value="5' to 3' exonuclease, C-terminal subdomain"/>
    <property type="match status" value="1"/>
</dbReference>
<evidence type="ECO:0000259" key="6">
    <source>
        <dbReference type="PROSITE" id="PS50173"/>
    </source>
</evidence>
<reference evidence="7 8" key="1">
    <citation type="submission" date="2020-01" db="EMBL/GenBank/DDBJ databases">
        <title>Paenibacillus soybeanensis sp. nov. isolated from the nodules of soybean (Glycine max(L.) Merr).</title>
        <authorList>
            <person name="Wang H."/>
        </authorList>
    </citation>
    <scope>NUCLEOTIDE SEQUENCE [LARGE SCALE GENOMIC DNA]</scope>
    <source>
        <strain evidence="7 8">T1</strain>
    </source>
</reference>
<evidence type="ECO:0000313" key="8">
    <source>
        <dbReference type="Proteomes" id="UP000665561"/>
    </source>
</evidence>